<proteinExistence type="predicted"/>
<sequence length="748" mass="83800">MERCRSARAEETGVPRENPPTSGMARHDSHERKSRSHPTPYVTVAEIIFCPLGQHEHICCLAMRKSQTINKTCDGGGRRRRLVGSDKLANGKIDIGWKGGVGEEEFPVGNEWVMMVDGKEVGGQRFKRRPTPEPTWLLSGSDTSAPRRRQLSEGQVETRWRAMVTHTSSTKLHYRHQWCALENSKTTTACGVHVTAAKVNNWKQDGRRKLNGGQNKMVGENKMAIGNTMADKGEHKIAESKMASVMSSKRVVVPQPPALVPNLHFLSTTQFHLSRAPYTNFLLPNKMNLVGLCERRLPHLAHQKPSICSDEFKAIKTLKSNPSIIILAADKGRATVILDKADYENKISQISSPLTNTYTWIKIPLAALNARHGSMNWGKKEKWCGRGGEQDSRQHGSTMRVITISVVQPIDSRVLWKANRFCLRLLTDAVSLSISNLSKRTEYLQRDTGVRLSELFATFDAEKHESDKDDTVTPIKCVIAVKGCSLTDKPRSGWPRATTPRQDRTIAMIAKGNRRASVPVILRSFQDISGHRVSQRTIGRRLCERGLNTGVGMEHWGKVLFSDESRFQLYSSRKIRVRRTRTKQYLPDCLTIAVQGGGCAVMAWGCTSAAGTGILRFIEGTMDTTEYIATLQENMLSSAEKLHDGYFSTGYRVMSQVPRNLCMARRTRSCCSAMASSQPRPQSNRESVEHRWTATCSLPAEKCCRAALHQQISVIWNEITKEECYKLVSNMTNRVRECIQRNGGATSY</sequence>
<name>A0ABQ9GQE4_9NEOP</name>
<keyword evidence="3" id="KW-1185">Reference proteome</keyword>
<dbReference type="Proteomes" id="UP001159363">
    <property type="component" value="Chromosome 9"/>
</dbReference>
<dbReference type="Gene3D" id="3.30.420.10">
    <property type="entry name" value="Ribonuclease H-like superfamily/Ribonuclease H"/>
    <property type="match status" value="2"/>
</dbReference>
<protein>
    <recommendedName>
        <fullName evidence="4">Transposase</fullName>
    </recommendedName>
</protein>
<evidence type="ECO:0000313" key="3">
    <source>
        <dbReference type="Proteomes" id="UP001159363"/>
    </source>
</evidence>
<evidence type="ECO:0000256" key="1">
    <source>
        <dbReference type="SAM" id="MobiDB-lite"/>
    </source>
</evidence>
<dbReference type="EMBL" id="JARBHB010000010">
    <property type="protein sequence ID" value="KAJ8874257.1"/>
    <property type="molecule type" value="Genomic_DNA"/>
</dbReference>
<gene>
    <name evidence="2" type="ORF">PR048_025100</name>
</gene>
<evidence type="ECO:0000313" key="2">
    <source>
        <dbReference type="EMBL" id="KAJ8874257.1"/>
    </source>
</evidence>
<evidence type="ECO:0008006" key="4">
    <source>
        <dbReference type="Google" id="ProtNLM"/>
    </source>
</evidence>
<feature type="region of interest" description="Disordered" evidence="1">
    <location>
        <begin position="1"/>
        <end position="38"/>
    </location>
</feature>
<comment type="caution">
    <text evidence="2">The sequence shown here is derived from an EMBL/GenBank/DDBJ whole genome shotgun (WGS) entry which is preliminary data.</text>
</comment>
<accession>A0ABQ9GQE4</accession>
<feature type="compositionally biased region" description="Basic and acidic residues" evidence="1">
    <location>
        <begin position="1"/>
        <end position="14"/>
    </location>
</feature>
<reference evidence="2 3" key="1">
    <citation type="submission" date="2023-02" db="EMBL/GenBank/DDBJ databases">
        <title>LHISI_Scaffold_Assembly.</title>
        <authorList>
            <person name="Stuart O.P."/>
            <person name="Cleave R."/>
            <person name="Magrath M.J.L."/>
            <person name="Mikheyev A.S."/>
        </authorList>
    </citation>
    <scope>NUCLEOTIDE SEQUENCE [LARGE SCALE GENOMIC DNA]</scope>
    <source>
        <strain evidence="2">Daus_M_001</strain>
        <tissue evidence="2">Leg muscle</tissue>
    </source>
</reference>
<dbReference type="InterPro" id="IPR036397">
    <property type="entry name" value="RNaseH_sf"/>
</dbReference>
<organism evidence="2 3">
    <name type="scientific">Dryococelus australis</name>
    <dbReference type="NCBI Taxonomy" id="614101"/>
    <lineage>
        <taxon>Eukaryota</taxon>
        <taxon>Metazoa</taxon>
        <taxon>Ecdysozoa</taxon>
        <taxon>Arthropoda</taxon>
        <taxon>Hexapoda</taxon>
        <taxon>Insecta</taxon>
        <taxon>Pterygota</taxon>
        <taxon>Neoptera</taxon>
        <taxon>Polyneoptera</taxon>
        <taxon>Phasmatodea</taxon>
        <taxon>Verophasmatodea</taxon>
        <taxon>Anareolatae</taxon>
        <taxon>Phasmatidae</taxon>
        <taxon>Eurycanthinae</taxon>
        <taxon>Dryococelus</taxon>
    </lineage>
</organism>
<feature type="region of interest" description="Disordered" evidence="1">
    <location>
        <begin position="124"/>
        <end position="152"/>
    </location>
</feature>